<organism evidence="2 3">
    <name type="scientific">Danaus plexippus plexippus</name>
    <dbReference type="NCBI Taxonomy" id="278856"/>
    <lineage>
        <taxon>Eukaryota</taxon>
        <taxon>Metazoa</taxon>
        <taxon>Ecdysozoa</taxon>
        <taxon>Arthropoda</taxon>
        <taxon>Hexapoda</taxon>
        <taxon>Insecta</taxon>
        <taxon>Pterygota</taxon>
        <taxon>Neoptera</taxon>
        <taxon>Endopterygota</taxon>
        <taxon>Lepidoptera</taxon>
        <taxon>Glossata</taxon>
        <taxon>Ditrysia</taxon>
        <taxon>Papilionoidea</taxon>
        <taxon>Nymphalidae</taxon>
        <taxon>Danainae</taxon>
        <taxon>Danaini</taxon>
        <taxon>Danaina</taxon>
        <taxon>Danaus</taxon>
        <taxon>Danaus</taxon>
    </lineage>
</organism>
<name>A0A212F0Y3_DANPL</name>
<dbReference type="PANTHER" id="PTHR43975:SF2">
    <property type="entry name" value="EG:BACR7A4.14 PROTEIN-RELATED"/>
    <property type="match status" value="1"/>
</dbReference>
<dbReference type="FunFam" id="3.40.50.720:FF:000084">
    <property type="entry name" value="Short-chain dehydrogenase reductase"/>
    <property type="match status" value="1"/>
</dbReference>
<gene>
    <name evidence="2" type="ORF">KGM_201625</name>
</gene>
<dbReference type="SUPFAM" id="SSF51735">
    <property type="entry name" value="NAD(P)-binding Rossmann-fold domains"/>
    <property type="match status" value="1"/>
</dbReference>
<dbReference type="GO" id="GO:0016491">
    <property type="term" value="F:oxidoreductase activity"/>
    <property type="evidence" value="ECO:0007669"/>
    <property type="project" value="UniProtKB-KW"/>
</dbReference>
<dbReference type="OrthoDB" id="47007at2759"/>
<evidence type="ECO:0000256" key="1">
    <source>
        <dbReference type="ARBA" id="ARBA00023002"/>
    </source>
</evidence>
<dbReference type="STRING" id="278856.A0A212F0Y3"/>
<keyword evidence="1" id="KW-0560">Oxidoreductase</keyword>
<dbReference type="PRINTS" id="PR00080">
    <property type="entry name" value="SDRFAMILY"/>
</dbReference>
<evidence type="ECO:0000313" key="2">
    <source>
        <dbReference type="EMBL" id="OWR47408.1"/>
    </source>
</evidence>
<dbReference type="InterPro" id="IPR020904">
    <property type="entry name" value="Sc_DH/Rdtase_CS"/>
</dbReference>
<keyword evidence="3" id="KW-1185">Reference proteome</keyword>
<reference evidence="2 3" key="1">
    <citation type="journal article" date="2011" name="Cell">
        <title>The monarch butterfly genome yields insights into long-distance migration.</title>
        <authorList>
            <person name="Zhan S."/>
            <person name="Merlin C."/>
            <person name="Boore J.L."/>
            <person name="Reppert S.M."/>
        </authorList>
    </citation>
    <scope>NUCLEOTIDE SEQUENCE [LARGE SCALE GENOMIC DNA]</scope>
    <source>
        <strain evidence="2">F-2</strain>
    </source>
</reference>
<sequence length="258" mass="27420">MSFADKVVLITGAGSGIGRGIALHFSKLSAKLSLIDINSENISNVAQECENISKMKAFTVTTDLGDIKNTKYVVDCTKKAYGKIDVLINCAGISGSGGVTSDVLMENLDKVININLLSHIALTNYASDALIESKGCVINISSIFGTSCIQNGIPYAVAKAGMIHFTKCAALELSEKGVRVNSISPGPVSTNILMNNGMSKEISDKFWQNMANQVPLKELVRAEKIAEVAALIASDRGSTITGCDYIIDSGMSLKRFTL</sequence>
<comment type="caution">
    <text evidence="2">The sequence shown here is derived from an EMBL/GenBank/DDBJ whole genome shotgun (WGS) entry which is preliminary data.</text>
</comment>
<dbReference type="eggNOG" id="KOG0725">
    <property type="taxonomic scope" value="Eukaryota"/>
</dbReference>
<dbReference type="InterPro" id="IPR002347">
    <property type="entry name" value="SDR_fam"/>
</dbReference>
<dbReference type="PANTHER" id="PTHR43975">
    <property type="entry name" value="ZGC:101858"/>
    <property type="match status" value="1"/>
</dbReference>
<dbReference type="EMBL" id="AGBW02010996">
    <property type="protein sequence ID" value="OWR47408.1"/>
    <property type="molecule type" value="Genomic_DNA"/>
</dbReference>
<dbReference type="Pfam" id="PF13561">
    <property type="entry name" value="adh_short_C2"/>
    <property type="match status" value="1"/>
</dbReference>
<dbReference type="AlphaFoldDB" id="A0A212F0Y3"/>
<proteinExistence type="predicted"/>
<dbReference type="KEGG" id="dpl:KGM_201625"/>
<dbReference type="Proteomes" id="UP000007151">
    <property type="component" value="Unassembled WGS sequence"/>
</dbReference>
<accession>A0A212F0Y3</accession>
<evidence type="ECO:0000313" key="3">
    <source>
        <dbReference type="Proteomes" id="UP000007151"/>
    </source>
</evidence>
<protein>
    <submittedName>
        <fullName evidence="2">3-oxoacyl</fullName>
    </submittedName>
</protein>
<dbReference type="PROSITE" id="PS00061">
    <property type="entry name" value="ADH_SHORT"/>
    <property type="match status" value="1"/>
</dbReference>
<dbReference type="PRINTS" id="PR00081">
    <property type="entry name" value="GDHRDH"/>
</dbReference>
<dbReference type="Gene3D" id="3.40.50.720">
    <property type="entry name" value="NAD(P)-binding Rossmann-like Domain"/>
    <property type="match status" value="1"/>
</dbReference>
<dbReference type="InterPro" id="IPR036291">
    <property type="entry name" value="NAD(P)-bd_dom_sf"/>
</dbReference>